<protein>
    <recommendedName>
        <fullName evidence="4">Haloacid dehalogenase, type II</fullName>
    </recommendedName>
</protein>
<evidence type="ECO:0000313" key="3">
    <source>
        <dbReference type="Proteomes" id="UP000689129"/>
    </source>
</evidence>
<dbReference type="PANTHER" id="PTHR43316:SF9">
    <property type="entry name" value="ACID DEHALOGENASE, PUTATIVE (AFU_ORTHOLOGUE AFUA_6G14460)-RELATED"/>
    <property type="match status" value="1"/>
</dbReference>
<dbReference type="Pfam" id="PF00702">
    <property type="entry name" value="Hydrolase"/>
    <property type="match status" value="1"/>
</dbReference>
<dbReference type="EMBL" id="JAEMWZ010000553">
    <property type="protein sequence ID" value="KAG7112659.1"/>
    <property type="molecule type" value="Genomic_DNA"/>
</dbReference>
<dbReference type="OrthoDB" id="444127at2759"/>
<evidence type="ECO:0000313" key="2">
    <source>
        <dbReference type="EMBL" id="KAG7112659.1"/>
    </source>
</evidence>
<dbReference type="Proteomes" id="UP000689129">
    <property type="component" value="Unassembled WGS sequence"/>
</dbReference>
<dbReference type="InterPro" id="IPR051540">
    <property type="entry name" value="S-2-haloacid_dehalogenase"/>
</dbReference>
<evidence type="ECO:0000256" key="1">
    <source>
        <dbReference type="ARBA" id="ARBA00022801"/>
    </source>
</evidence>
<sequence length="265" mass="29060">MPSHPDLTSFKALSFDNYGTLVDYESSLRHHLAPLHAALPPSHDLKDTAALMRRFKAASNTLEHDEPALPADELLARTFRELAADLDAADLDVADQLTEADFAAWRAMASASVPFGDTVAGLQKLARRYKLFLLSNVDERNIAASVGAMRPVAFDGVYTAERIGSYKPAHANFRYLFERAEREHGVGFARGELLHVARSLRADHVPAKALGLRSVWIARGGDAKEGQGIGGDPEGLKDDVAFEWKFQTIGEFADEVERQFAAKGE</sequence>
<keyword evidence="1" id="KW-0378">Hydrolase</keyword>
<accession>A0A8I2Z552</accession>
<proteinExistence type="predicted"/>
<reference evidence="2" key="1">
    <citation type="journal article" date="2021" name="Mol. Plant Pathol.">
        <title>A 20-kb lineage-specific genomic region tames virulence in pathogenic amphidiploid Verticillium longisporum.</title>
        <authorList>
            <person name="Harting R."/>
            <person name="Starke J."/>
            <person name="Kusch H."/>
            <person name="Poggeler S."/>
            <person name="Maurus I."/>
            <person name="Schluter R."/>
            <person name="Landesfeind M."/>
            <person name="Bulla I."/>
            <person name="Nowrousian M."/>
            <person name="de Jonge R."/>
            <person name="Stahlhut G."/>
            <person name="Hoff K.J."/>
            <person name="Asshauer K.P."/>
            <person name="Thurmer A."/>
            <person name="Stanke M."/>
            <person name="Daniel R."/>
            <person name="Morgenstern B."/>
            <person name="Thomma B.P.H.J."/>
            <person name="Kronstad J.W."/>
            <person name="Braus-Stromeyer S.A."/>
            <person name="Braus G.H."/>
        </authorList>
    </citation>
    <scope>NUCLEOTIDE SEQUENCE</scope>
    <source>
        <strain evidence="2">Vl32</strain>
    </source>
</reference>
<name>A0A8I2Z552_VERLO</name>
<dbReference type="PANTHER" id="PTHR43316">
    <property type="entry name" value="HYDROLASE, HALOACID DELAHOGENASE-RELATED"/>
    <property type="match status" value="1"/>
</dbReference>
<gene>
    <name evidence="2" type="ORF">HYQ45_017182</name>
</gene>
<dbReference type="AlphaFoldDB" id="A0A8I2Z552"/>
<comment type="caution">
    <text evidence="2">The sequence shown here is derived from an EMBL/GenBank/DDBJ whole genome shotgun (WGS) entry which is preliminary data.</text>
</comment>
<organism evidence="2 3">
    <name type="scientific">Verticillium longisporum</name>
    <name type="common">Verticillium dahliae var. longisporum</name>
    <dbReference type="NCBI Taxonomy" id="100787"/>
    <lineage>
        <taxon>Eukaryota</taxon>
        <taxon>Fungi</taxon>
        <taxon>Dikarya</taxon>
        <taxon>Ascomycota</taxon>
        <taxon>Pezizomycotina</taxon>
        <taxon>Sordariomycetes</taxon>
        <taxon>Hypocreomycetidae</taxon>
        <taxon>Glomerellales</taxon>
        <taxon>Plectosphaerellaceae</taxon>
        <taxon>Verticillium</taxon>
    </lineage>
</organism>
<dbReference type="GO" id="GO:0016787">
    <property type="term" value="F:hydrolase activity"/>
    <property type="evidence" value="ECO:0007669"/>
    <property type="project" value="UniProtKB-KW"/>
</dbReference>
<evidence type="ECO:0008006" key="4">
    <source>
        <dbReference type="Google" id="ProtNLM"/>
    </source>
</evidence>